<dbReference type="AlphaFoldDB" id="A0A238VJJ7"/>
<reference evidence="2" key="1">
    <citation type="submission" date="2017-06" db="EMBL/GenBank/DDBJ databases">
        <authorList>
            <person name="Varghese N."/>
            <person name="Submissions S."/>
        </authorList>
    </citation>
    <scope>NUCLEOTIDE SEQUENCE [LARGE SCALE GENOMIC DNA]</scope>
    <source>
        <strain evidence="2">DSM 26170</strain>
    </source>
</reference>
<name>A0A238VJJ7_9RHOB</name>
<organism evidence="1 2">
    <name type="scientific">Paracoccus sediminis</name>
    <dbReference type="NCBI Taxonomy" id="1214787"/>
    <lineage>
        <taxon>Bacteria</taxon>
        <taxon>Pseudomonadati</taxon>
        <taxon>Pseudomonadota</taxon>
        <taxon>Alphaproteobacteria</taxon>
        <taxon>Rhodobacterales</taxon>
        <taxon>Paracoccaceae</taxon>
        <taxon>Paracoccus</taxon>
    </lineage>
</organism>
<dbReference type="InterPro" id="IPR018912">
    <property type="entry name" value="DUF2478"/>
</dbReference>
<accession>A0A238VJJ7</accession>
<evidence type="ECO:0000313" key="1">
    <source>
        <dbReference type="EMBL" id="SNR34570.1"/>
    </source>
</evidence>
<sequence length="173" mass="17821">MTAMLGWFSLDGDAPPGEADRILARLSARLADAGLRVAGAIQHNTETGADCACDMDVVVIGEEGAPIRISQSLGPGSSGCRLDPGALEMAAARVAARLPGAELLILPKFGRQEAVGRGFCSVIAESLAGGIPVLLHVPPEQRAAFADFCDGMGRQLSPGTLAEWCLDQVTGVP</sequence>
<dbReference type="EMBL" id="FZNM01000002">
    <property type="protein sequence ID" value="SNR34570.1"/>
    <property type="molecule type" value="Genomic_DNA"/>
</dbReference>
<gene>
    <name evidence="1" type="ORF">SAMN06265378_102333</name>
</gene>
<dbReference type="Proteomes" id="UP000198409">
    <property type="component" value="Unassembled WGS sequence"/>
</dbReference>
<dbReference type="Pfam" id="PF10649">
    <property type="entry name" value="DUF2478"/>
    <property type="match status" value="1"/>
</dbReference>
<evidence type="ECO:0000313" key="2">
    <source>
        <dbReference type="Proteomes" id="UP000198409"/>
    </source>
</evidence>
<protein>
    <recommendedName>
        <fullName evidence="3">DUF2478 domain-containing protein</fullName>
    </recommendedName>
</protein>
<dbReference type="RefSeq" id="WP_242626527.1">
    <property type="nucleotide sequence ID" value="NZ_FZNM01000002.1"/>
</dbReference>
<evidence type="ECO:0008006" key="3">
    <source>
        <dbReference type="Google" id="ProtNLM"/>
    </source>
</evidence>
<proteinExistence type="predicted"/>